<evidence type="ECO:0000256" key="3">
    <source>
        <dbReference type="SAM" id="MobiDB-lite"/>
    </source>
</evidence>
<feature type="compositionally biased region" description="Low complexity" evidence="3">
    <location>
        <begin position="515"/>
        <end position="526"/>
    </location>
</feature>
<dbReference type="Proteomes" id="UP001107558">
    <property type="component" value="Chromosome 1"/>
</dbReference>
<feature type="compositionally biased region" description="Acidic residues" evidence="3">
    <location>
        <begin position="527"/>
        <end position="538"/>
    </location>
</feature>
<dbReference type="Gene3D" id="1.20.920.10">
    <property type="entry name" value="Bromodomain-like"/>
    <property type="match status" value="1"/>
</dbReference>
<accession>A0A9J6CES7</accession>
<dbReference type="InterPro" id="IPR001487">
    <property type="entry name" value="Bromodomain"/>
</dbReference>
<dbReference type="GO" id="GO:0006355">
    <property type="term" value="P:regulation of DNA-templated transcription"/>
    <property type="evidence" value="ECO:0007669"/>
    <property type="project" value="TreeGrafter"/>
</dbReference>
<feature type="region of interest" description="Disordered" evidence="3">
    <location>
        <begin position="489"/>
        <end position="538"/>
    </location>
</feature>
<dbReference type="InterPro" id="IPR036427">
    <property type="entry name" value="Bromodomain-like_sf"/>
</dbReference>
<keyword evidence="7" id="KW-1185">Reference proteome</keyword>
<feature type="domain" description="Bromo" evidence="4">
    <location>
        <begin position="166"/>
        <end position="238"/>
    </location>
</feature>
<evidence type="ECO:0000259" key="4">
    <source>
        <dbReference type="PROSITE" id="PS50014"/>
    </source>
</evidence>
<protein>
    <recommendedName>
        <fullName evidence="8">Bromodomain-containing protein</fullName>
    </recommendedName>
</protein>
<feature type="compositionally biased region" description="Polar residues" evidence="3">
    <location>
        <begin position="83"/>
        <end position="94"/>
    </location>
</feature>
<dbReference type="PANTHER" id="PTHR22880:SF225">
    <property type="entry name" value="BROMODOMAIN-CONTAINING PROTEIN BET-1-RELATED"/>
    <property type="match status" value="1"/>
</dbReference>
<dbReference type="InterPro" id="IPR018359">
    <property type="entry name" value="Bromodomain_CS"/>
</dbReference>
<proteinExistence type="predicted"/>
<dbReference type="EMBL" id="JADBJN010000001">
    <property type="protein sequence ID" value="KAG5680626.1"/>
    <property type="molecule type" value="Genomic_DNA"/>
</dbReference>
<dbReference type="PROSITE" id="PS00633">
    <property type="entry name" value="BROMODOMAIN_1"/>
    <property type="match status" value="1"/>
</dbReference>
<comment type="caution">
    <text evidence="6">The sequence shown here is derived from an EMBL/GenBank/DDBJ whole genome shotgun (WGS) entry which is preliminary data.</text>
</comment>
<feature type="region of interest" description="Disordered" evidence="3">
    <location>
        <begin position="328"/>
        <end position="363"/>
    </location>
</feature>
<evidence type="ECO:0000313" key="6">
    <source>
        <dbReference type="EMBL" id="KAG5680626.1"/>
    </source>
</evidence>
<feature type="region of interest" description="Disordered" evidence="3">
    <location>
        <begin position="83"/>
        <end position="107"/>
    </location>
</feature>
<evidence type="ECO:0008006" key="8">
    <source>
        <dbReference type="Google" id="ProtNLM"/>
    </source>
</evidence>
<dbReference type="PROSITE" id="PS50014">
    <property type="entry name" value="BROMODOMAIN_2"/>
    <property type="match status" value="1"/>
</dbReference>
<dbReference type="Pfam" id="PF00439">
    <property type="entry name" value="Bromodomain"/>
    <property type="match status" value="1"/>
</dbReference>
<evidence type="ECO:0000313" key="7">
    <source>
        <dbReference type="Proteomes" id="UP001107558"/>
    </source>
</evidence>
<keyword evidence="1 2" id="KW-0103">Bromodomain</keyword>
<organism evidence="6 7">
    <name type="scientific">Polypedilum vanderplanki</name>
    <name type="common">Sleeping chironomid midge</name>
    <dbReference type="NCBI Taxonomy" id="319348"/>
    <lineage>
        <taxon>Eukaryota</taxon>
        <taxon>Metazoa</taxon>
        <taxon>Ecdysozoa</taxon>
        <taxon>Arthropoda</taxon>
        <taxon>Hexapoda</taxon>
        <taxon>Insecta</taxon>
        <taxon>Pterygota</taxon>
        <taxon>Neoptera</taxon>
        <taxon>Endopterygota</taxon>
        <taxon>Diptera</taxon>
        <taxon>Nematocera</taxon>
        <taxon>Chironomoidea</taxon>
        <taxon>Chironomidae</taxon>
        <taxon>Chironominae</taxon>
        <taxon>Polypedilum</taxon>
        <taxon>Polypedilum</taxon>
    </lineage>
</organism>
<feature type="compositionally biased region" description="Basic residues" evidence="3">
    <location>
        <begin position="330"/>
        <end position="347"/>
    </location>
</feature>
<evidence type="ECO:0000259" key="5">
    <source>
        <dbReference type="PROSITE" id="PS51525"/>
    </source>
</evidence>
<dbReference type="AlphaFoldDB" id="A0A9J6CES7"/>
<dbReference type="Gene3D" id="1.20.1270.220">
    <property type="match status" value="1"/>
</dbReference>
<dbReference type="SUPFAM" id="SSF47370">
    <property type="entry name" value="Bromodomain"/>
    <property type="match status" value="1"/>
</dbReference>
<dbReference type="InterPro" id="IPR027353">
    <property type="entry name" value="NET_dom"/>
</dbReference>
<dbReference type="GO" id="GO:0005634">
    <property type="term" value="C:nucleus"/>
    <property type="evidence" value="ECO:0007669"/>
    <property type="project" value="TreeGrafter"/>
</dbReference>
<evidence type="ECO:0000256" key="1">
    <source>
        <dbReference type="ARBA" id="ARBA00023117"/>
    </source>
</evidence>
<dbReference type="OrthoDB" id="21449at2759"/>
<dbReference type="SMART" id="SM00297">
    <property type="entry name" value="BROMO"/>
    <property type="match status" value="1"/>
</dbReference>
<name>A0A9J6CES7_POLVA</name>
<dbReference type="PROSITE" id="PS51525">
    <property type="entry name" value="NET"/>
    <property type="match status" value="1"/>
</dbReference>
<dbReference type="InterPro" id="IPR038336">
    <property type="entry name" value="NET_sf"/>
</dbReference>
<dbReference type="GO" id="GO:0000785">
    <property type="term" value="C:chromatin"/>
    <property type="evidence" value="ECO:0007669"/>
    <property type="project" value="TreeGrafter"/>
</dbReference>
<reference evidence="6" key="1">
    <citation type="submission" date="2021-03" db="EMBL/GenBank/DDBJ databases">
        <title>Chromosome level genome of the anhydrobiotic midge Polypedilum vanderplanki.</title>
        <authorList>
            <person name="Yoshida Y."/>
            <person name="Kikawada T."/>
            <person name="Gusev O."/>
        </authorList>
    </citation>
    <scope>NUCLEOTIDE SEQUENCE</scope>
    <source>
        <strain evidence="6">NIAS01</strain>
        <tissue evidence="6">Whole body or cell culture</tissue>
    </source>
</reference>
<dbReference type="GO" id="GO:0006338">
    <property type="term" value="P:chromatin remodeling"/>
    <property type="evidence" value="ECO:0007669"/>
    <property type="project" value="TreeGrafter"/>
</dbReference>
<dbReference type="InterPro" id="IPR050935">
    <property type="entry name" value="Bromo_chromatin_reader"/>
</dbReference>
<dbReference type="PRINTS" id="PR00503">
    <property type="entry name" value="BROMODOMAIN"/>
</dbReference>
<evidence type="ECO:0000256" key="2">
    <source>
        <dbReference type="PROSITE-ProRule" id="PRU00035"/>
    </source>
</evidence>
<gene>
    <name evidence="6" type="ORF">PVAND_010120</name>
</gene>
<dbReference type="Pfam" id="PF17035">
    <property type="entry name" value="BET"/>
    <property type="match status" value="1"/>
</dbReference>
<dbReference type="PANTHER" id="PTHR22880">
    <property type="entry name" value="FALZ-RELATED BROMODOMAIN-CONTAINING PROTEINS"/>
    <property type="match status" value="1"/>
</dbReference>
<sequence length="538" mass="61728">MVCPKIMILCFATISTLKEADIFKIPDIPLQTKKRKAQGNNDVPQNKKKSLFNSVSPEFQSLQKSMKNSVQVLQAHKKSMLQLSQEQEKPTLTSDQEESNQENLSNEEATIQKLDMNLETVPIEIENSHNVCILSPSNKSSKKKSKTNSPLSKCKALLKELRISSKHIAYASIFYEPVDPIANKCFDYLNVIKQPMDLSTIHDKMENGIYKSPEEFAADIRLMINNCVTYNPPNHPIISLCQQFQKVFEDRFNKIISPSIKEESVEQVKSERISRSNSFNGLKIDDLQINWEIGPSDADITFIKEQIKITEKYLKHLYQKLDKALELKKNKSKKRGKNRNGKTRSKQNVKDKKSNGPPLKKKKFKVEDEIDDEKYEPMDYEEKRQLSLKINKMQNQELYGMIDIVKESEPNFKFPLSAEEFELDFDTLKPKTMRKLEAYVNDIFQPKRLNMKRVPIVVRKGKLLTNKNLIPEIQKELETNKKELEKKLESVEGNLGMRKKIVKQPSPPPSPMEHSSSSSSSDSSSSDSDDSSSSDDEA</sequence>
<feature type="domain" description="NET" evidence="5">
    <location>
        <begin position="368"/>
        <end position="451"/>
    </location>
</feature>